<feature type="region of interest" description="Disordered" evidence="1">
    <location>
        <begin position="1"/>
        <end position="56"/>
    </location>
</feature>
<evidence type="ECO:0000313" key="3">
    <source>
        <dbReference type="Proteomes" id="UP000318053"/>
    </source>
</evidence>
<protein>
    <submittedName>
        <fullName evidence="2">Uncharacterized protein</fullName>
    </submittedName>
</protein>
<feature type="compositionally biased region" description="Polar residues" evidence="1">
    <location>
        <begin position="36"/>
        <end position="56"/>
    </location>
</feature>
<comment type="caution">
    <text evidence="2">The sequence shown here is derived from an EMBL/GenBank/DDBJ whole genome shotgun (WGS) entry which is preliminary data.</text>
</comment>
<dbReference type="Proteomes" id="UP000318053">
    <property type="component" value="Unassembled WGS sequence"/>
</dbReference>
<name>A0A5C5XWE0_9BACT</name>
<reference evidence="2 3" key="1">
    <citation type="submission" date="2019-02" db="EMBL/GenBank/DDBJ databases">
        <title>Deep-cultivation of Planctomycetes and their phenomic and genomic characterization uncovers novel biology.</title>
        <authorList>
            <person name="Wiegand S."/>
            <person name="Jogler M."/>
            <person name="Boedeker C."/>
            <person name="Pinto D."/>
            <person name="Vollmers J."/>
            <person name="Rivas-Marin E."/>
            <person name="Kohn T."/>
            <person name="Peeters S.H."/>
            <person name="Heuer A."/>
            <person name="Rast P."/>
            <person name="Oberbeckmann S."/>
            <person name="Bunk B."/>
            <person name="Jeske O."/>
            <person name="Meyerdierks A."/>
            <person name="Storesund J.E."/>
            <person name="Kallscheuer N."/>
            <person name="Luecker S."/>
            <person name="Lage O.M."/>
            <person name="Pohl T."/>
            <person name="Merkel B.J."/>
            <person name="Hornburger P."/>
            <person name="Mueller R.-W."/>
            <person name="Bruemmer F."/>
            <person name="Labrenz M."/>
            <person name="Spormann A.M."/>
            <person name="Op Den Camp H."/>
            <person name="Overmann J."/>
            <person name="Amann R."/>
            <person name="Jetten M.S.M."/>
            <person name="Mascher T."/>
            <person name="Medema M.H."/>
            <person name="Devos D.P."/>
            <person name="Kaster A.-K."/>
            <person name="Ovreas L."/>
            <person name="Rohde M."/>
            <person name="Galperin M.Y."/>
            <person name="Jogler C."/>
        </authorList>
    </citation>
    <scope>NUCLEOTIDE SEQUENCE [LARGE SCALE GENOMIC DNA]</scope>
    <source>
        <strain evidence="2 3">CA85</strain>
    </source>
</reference>
<proteinExistence type="predicted"/>
<evidence type="ECO:0000313" key="2">
    <source>
        <dbReference type="EMBL" id="TWT67240.1"/>
    </source>
</evidence>
<sequence length="172" mass="18769">MTSFTLPAISSPARRSWEGPKTSLSRVFRGGRKRNGISQTSVIPPPRTSETAESTPDAQARVYLTPLASVSGLYGGRETWGTDYFSSLLCWGRVKSCGRLPVSNLTFAQSLGLCPVVNHAPSGLALFKLVLRFNWTPIDPNGHVTEQAVGRRWPLLPIGPQKATICDRFELA</sequence>
<evidence type="ECO:0000256" key="1">
    <source>
        <dbReference type="SAM" id="MobiDB-lite"/>
    </source>
</evidence>
<organism evidence="2 3">
    <name type="scientific">Allorhodopirellula solitaria</name>
    <dbReference type="NCBI Taxonomy" id="2527987"/>
    <lineage>
        <taxon>Bacteria</taxon>
        <taxon>Pseudomonadati</taxon>
        <taxon>Planctomycetota</taxon>
        <taxon>Planctomycetia</taxon>
        <taxon>Pirellulales</taxon>
        <taxon>Pirellulaceae</taxon>
        <taxon>Allorhodopirellula</taxon>
    </lineage>
</organism>
<keyword evidence="3" id="KW-1185">Reference proteome</keyword>
<dbReference type="EMBL" id="SJPK01000004">
    <property type="protein sequence ID" value="TWT67240.1"/>
    <property type="molecule type" value="Genomic_DNA"/>
</dbReference>
<dbReference type="AlphaFoldDB" id="A0A5C5XWE0"/>
<accession>A0A5C5XWE0</accession>
<gene>
    <name evidence="2" type="ORF">CA85_20900</name>
</gene>